<protein>
    <submittedName>
        <fullName evidence="2">Uncharacterized protein</fullName>
    </submittedName>
</protein>
<accession>A0A160PMH6</accession>
<keyword evidence="1" id="KW-0472">Membrane</keyword>
<evidence type="ECO:0000313" key="3">
    <source>
        <dbReference type="Proteomes" id="UP000218288"/>
    </source>
</evidence>
<keyword evidence="1" id="KW-0812">Transmembrane</keyword>
<organism evidence="2 3">
    <name type="scientific">Methylorubrum populi</name>
    <dbReference type="NCBI Taxonomy" id="223967"/>
    <lineage>
        <taxon>Bacteria</taxon>
        <taxon>Pseudomonadati</taxon>
        <taxon>Pseudomonadota</taxon>
        <taxon>Alphaproteobacteria</taxon>
        <taxon>Hyphomicrobiales</taxon>
        <taxon>Methylobacteriaceae</taxon>
        <taxon>Methylorubrum</taxon>
    </lineage>
</organism>
<gene>
    <name evidence="2" type="ORF">MPPM_5378</name>
</gene>
<feature type="transmembrane region" description="Helical" evidence="1">
    <location>
        <begin position="21"/>
        <end position="40"/>
    </location>
</feature>
<evidence type="ECO:0000256" key="1">
    <source>
        <dbReference type="SAM" id="Phobius"/>
    </source>
</evidence>
<dbReference type="EMBL" id="AP014809">
    <property type="protein sequence ID" value="BAU93983.1"/>
    <property type="molecule type" value="Genomic_DNA"/>
</dbReference>
<dbReference type="AlphaFoldDB" id="A0A160PMH6"/>
<feature type="transmembrane region" description="Helical" evidence="1">
    <location>
        <begin position="46"/>
        <end position="64"/>
    </location>
</feature>
<reference evidence="2 3" key="1">
    <citation type="journal article" date="2016" name="Genome Announc.">
        <title>Complete Genome Sequence of Methylobacterium populi P-1M, Isolated from Pink-Pigmented Household Biofilm.</title>
        <authorList>
            <person name="Morohoshi T."/>
            <person name="Ikeda T."/>
        </authorList>
    </citation>
    <scope>NUCLEOTIDE SEQUENCE [LARGE SCALE GENOMIC DNA]</scope>
    <source>
        <strain evidence="2 3">P-1M</strain>
    </source>
</reference>
<sequence>MHRSATEASYNESMNLPDSEFRLVGVAAAIGGLVVVMLAGEPSVASLGWGCLGLFLFGLSRLMPRPRPKPVLEMAPVATPTAVDVAAGDKRGDPATAKAGDVHAVLQRTVRVQRPGNPMIVSSVLPRSRASRSPSTG</sequence>
<keyword evidence="1" id="KW-1133">Transmembrane helix</keyword>
<evidence type="ECO:0000313" key="2">
    <source>
        <dbReference type="EMBL" id="BAU93983.1"/>
    </source>
</evidence>
<name>A0A160PMH6_9HYPH</name>
<proteinExistence type="predicted"/>
<dbReference type="Proteomes" id="UP000218288">
    <property type="component" value="Chromosome"/>
</dbReference>